<proteinExistence type="predicted"/>
<accession>A0ACC2PXU4</accession>
<reference evidence="1" key="1">
    <citation type="submission" date="2023-04" db="EMBL/GenBank/DDBJ databases">
        <title>A chromosome-level genome assembly of the parasitoid wasp Eretmocerus hayati.</title>
        <authorList>
            <person name="Zhong Y."/>
            <person name="Liu S."/>
            <person name="Liu Y."/>
        </authorList>
    </citation>
    <scope>NUCLEOTIDE SEQUENCE</scope>
    <source>
        <strain evidence="1">ZJU_SS_LIU_2023</strain>
    </source>
</reference>
<dbReference type="Proteomes" id="UP001239111">
    <property type="component" value="Chromosome 1"/>
</dbReference>
<evidence type="ECO:0000313" key="1">
    <source>
        <dbReference type="EMBL" id="KAJ8687948.1"/>
    </source>
</evidence>
<name>A0ACC2PXU4_9HYME</name>
<dbReference type="EMBL" id="CM056741">
    <property type="protein sequence ID" value="KAJ8687948.1"/>
    <property type="molecule type" value="Genomic_DNA"/>
</dbReference>
<comment type="caution">
    <text evidence="1">The sequence shown here is derived from an EMBL/GenBank/DDBJ whole genome shotgun (WGS) entry which is preliminary data.</text>
</comment>
<sequence>MRRSAELEMINNGESENCVEPELSGEHNLGPIVHPSVQVISQHKCMKFQNFKVNCTDEKNRCLTIDGKIVIDALNFVKTSDGDTHVVGKVFEIKGDVFNSPCRSSKLGIVVLGKPEEAMSSWNIDQISAKMMKLPYDRDFAAFPILHTLDKSVFRN</sequence>
<keyword evidence="2" id="KW-1185">Reference proteome</keyword>
<gene>
    <name evidence="1" type="ORF">QAD02_023743</name>
</gene>
<organism evidence="1 2">
    <name type="scientific">Eretmocerus hayati</name>
    <dbReference type="NCBI Taxonomy" id="131215"/>
    <lineage>
        <taxon>Eukaryota</taxon>
        <taxon>Metazoa</taxon>
        <taxon>Ecdysozoa</taxon>
        <taxon>Arthropoda</taxon>
        <taxon>Hexapoda</taxon>
        <taxon>Insecta</taxon>
        <taxon>Pterygota</taxon>
        <taxon>Neoptera</taxon>
        <taxon>Endopterygota</taxon>
        <taxon>Hymenoptera</taxon>
        <taxon>Apocrita</taxon>
        <taxon>Proctotrupomorpha</taxon>
        <taxon>Chalcidoidea</taxon>
        <taxon>Aphelinidae</taxon>
        <taxon>Aphelininae</taxon>
        <taxon>Eretmocerus</taxon>
    </lineage>
</organism>
<protein>
    <submittedName>
        <fullName evidence="1">Uncharacterized protein</fullName>
    </submittedName>
</protein>
<evidence type="ECO:0000313" key="2">
    <source>
        <dbReference type="Proteomes" id="UP001239111"/>
    </source>
</evidence>